<feature type="region of interest" description="Disordered" evidence="1">
    <location>
        <begin position="51"/>
        <end position="105"/>
    </location>
</feature>
<name>A0AAV7THI1_PLEWA</name>
<gene>
    <name evidence="2" type="ORF">NDU88_001165</name>
</gene>
<evidence type="ECO:0000313" key="3">
    <source>
        <dbReference type="Proteomes" id="UP001066276"/>
    </source>
</evidence>
<evidence type="ECO:0000313" key="2">
    <source>
        <dbReference type="EMBL" id="KAJ1175880.1"/>
    </source>
</evidence>
<proteinExistence type="predicted"/>
<dbReference type="EMBL" id="JANPWB010000006">
    <property type="protein sequence ID" value="KAJ1175880.1"/>
    <property type="molecule type" value="Genomic_DNA"/>
</dbReference>
<reference evidence="2" key="1">
    <citation type="journal article" date="2022" name="bioRxiv">
        <title>Sequencing and chromosome-scale assembly of the giantPleurodeles waltlgenome.</title>
        <authorList>
            <person name="Brown T."/>
            <person name="Elewa A."/>
            <person name="Iarovenko S."/>
            <person name="Subramanian E."/>
            <person name="Araus A.J."/>
            <person name="Petzold A."/>
            <person name="Susuki M."/>
            <person name="Suzuki K.-i.T."/>
            <person name="Hayashi T."/>
            <person name="Toyoda A."/>
            <person name="Oliveira C."/>
            <person name="Osipova E."/>
            <person name="Leigh N.D."/>
            <person name="Simon A."/>
            <person name="Yun M.H."/>
        </authorList>
    </citation>
    <scope>NUCLEOTIDE SEQUENCE</scope>
    <source>
        <strain evidence="2">20211129_DDA</strain>
        <tissue evidence="2">Liver</tissue>
    </source>
</reference>
<dbReference type="Proteomes" id="UP001066276">
    <property type="component" value="Chromosome 3_2"/>
</dbReference>
<evidence type="ECO:0000256" key="1">
    <source>
        <dbReference type="SAM" id="MobiDB-lite"/>
    </source>
</evidence>
<organism evidence="2 3">
    <name type="scientific">Pleurodeles waltl</name>
    <name type="common">Iberian ribbed newt</name>
    <dbReference type="NCBI Taxonomy" id="8319"/>
    <lineage>
        <taxon>Eukaryota</taxon>
        <taxon>Metazoa</taxon>
        <taxon>Chordata</taxon>
        <taxon>Craniata</taxon>
        <taxon>Vertebrata</taxon>
        <taxon>Euteleostomi</taxon>
        <taxon>Amphibia</taxon>
        <taxon>Batrachia</taxon>
        <taxon>Caudata</taxon>
        <taxon>Salamandroidea</taxon>
        <taxon>Salamandridae</taxon>
        <taxon>Pleurodelinae</taxon>
        <taxon>Pleurodeles</taxon>
    </lineage>
</organism>
<accession>A0AAV7THI1</accession>
<comment type="caution">
    <text evidence="2">The sequence shown here is derived from an EMBL/GenBank/DDBJ whole genome shotgun (WGS) entry which is preliminary data.</text>
</comment>
<keyword evidence="3" id="KW-1185">Reference proteome</keyword>
<feature type="compositionally biased region" description="Basic residues" evidence="1">
    <location>
        <begin position="69"/>
        <end position="84"/>
    </location>
</feature>
<dbReference type="AlphaFoldDB" id="A0AAV7THI1"/>
<sequence length="163" mass="16326">MPGPGGSFSCAFGAGPAPPPLLFWPPEGHCGAAGTPGRCSCSCAHPGRIGAESGPSGRSAAHPVVQRQPAKHKAGRGGRGRGGKRAGPSPYQAPQTGGTPWAPPLTSVRSLPGACCGITRAVPVFKAPPGEGHNNAATSFSAARTASLFVRRLTRAHPAPGNR</sequence>
<protein>
    <submittedName>
        <fullName evidence="2">Uncharacterized protein</fullName>
    </submittedName>
</protein>